<evidence type="ECO:0008006" key="4">
    <source>
        <dbReference type="Google" id="ProtNLM"/>
    </source>
</evidence>
<reference evidence="2 3" key="1">
    <citation type="submission" date="2016-10" db="EMBL/GenBank/DDBJ databases">
        <authorList>
            <person name="de Groot N.N."/>
        </authorList>
    </citation>
    <scope>NUCLEOTIDE SEQUENCE [LARGE SCALE GENOMIC DNA]</scope>
    <source>
        <strain evidence="2 3">CGMCC 4.6858</strain>
    </source>
</reference>
<accession>A0A1G7BKQ6</accession>
<organism evidence="2 3">
    <name type="scientific">Nocardioides lianchengensis</name>
    <dbReference type="NCBI Taxonomy" id="1045774"/>
    <lineage>
        <taxon>Bacteria</taxon>
        <taxon>Bacillati</taxon>
        <taxon>Actinomycetota</taxon>
        <taxon>Actinomycetes</taxon>
        <taxon>Propionibacteriales</taxon>
        <taxon>Nocardioidaceae</taxon>
        <taxon>Nocardioides</taxon>
    </lineage>
</organism>
<dbReference type="EMBL" id="FMZM01000018">
    <property type="protein sequence ID" value="SDE27678.1"/>
    <property type="molecule type" value="Genomic_DNA"/>
</dbReference>
<feature type="transmembrane region" description="Helical" evidence="1">
    <location>
        <begin position="78"/>
        <end position="97"/>
    </location>
</feature>
<keyword evidence="1" id="KW-0812">Transmembrane</keyword>
<sequence length="144" mass="14828">MSTLSAVTDDRPAAPRPLLAAALLAALESLALLVSAVLELVNVSGVRITMGLTTALFFLVYGAALGLCAWGLTRLALWSRAPVVLAQLIQLGVAWSFRGGETTAVSVVLAVVAVAVLVGIFHPASTAALVDDPTGLTRQPEQPD</sequence>
<gene>
    <name evidence="2" type="ORF">SAMN05421872_11859</name>
</gene>
<name>A0A1G7BKQ6_9ACTN</name>
<evidence type="ECO:0000256" key="1">
    <source>
        <dbReference type="SAM" id="Phobius"/>
    </source>
</evidence>
<keyword evidence="1" id="KW-1133">Transmembrane helix</keyword>
<feature type="transmembrane region" description="Helical" evidence="1">
    <location>
        <begin position="104"/>
        <end position="124"/>
    </location>
</feature>
<keyword evidence="3" id="KW-1185">Reference proteome</keyword>
<feature type="transmembrane region" description="Helical" evidence="1">
    <location>
        <begin position="20"/>
        <end position="41"/>
    </location>
</feature>
<dbReference type="AlphaFoldDB" id="A0A1G7BKQ6"/>
<feature type="transmembrane region" description="Helical" evidence="1">
    <location>
        <begin position="48"/>
        <end position="72"/>
    </location>
</feature>
<keyword evidence="1" id="KW-0472">Membrane</keyword>
<dbReference type="STRING" id="1045774.SAMN05421872_11859"/>
<dbReference type="Proteomes" id="UP000199034">
    <property type="component" value="Unassembled WGS sequence"/>
</dbReference>
<protein>
    <recommendedName>
        <fullName evidence="4">Integral membrane protein</fullName>
    </recommendedName>
</protein>
<evidence type="ECO:0000313" key="2">
    <source>
        <dbReference type="EMBL" id="SDE27678.1"/>
    </source>
</evidence>
<proteinExistence type="predicted"/>
<evidence type="ECO:0000313" key="3">
    <source>
        <dbReference type="Proteomes" id="UP000199034"/>
    </source>
</evidence>